<reference evidence="2 3" key="1">
    <citation type="submission" date="2023-04" db="EMBL/GenBank/DDBJ databases">
        <title>Jannaschia ovalis sp. nov., a marine bacterium isolated from sea tidal flat.</title>
        <authorList>
            <person name="Kwon D.Y."/>
            <person name="Kim J.-J."/>
        </authorList>
    </citation>
    <scope>NUCLEOTIDE SEQUENCE [LARGE SCALE GENOMIC DNA]</scope>
    <source>
        <strain evidence="2 3">GRR-S6-38</strain>
    </source>
</reference>
<gene>
    <name evidence="2" type="ORF">P8627_03510</name>
</gene>
<protein>
    <submittedName>
        <fullName evidence="2">Hint domain-containing protein</fullName>
    </submittedName>
</protein>
<evidence type="ECO:0000313" key="2">
    <source>
        <dbReference type="EMBL" id="WGH79344.1"/>
    </source>
</evidence>
<evidence type="ECO:0000259" key="1">
    <source>
        <dbReference type="Pfam" id="PF13403"/>
    </source>
</evidence>
<dbReference type="SUPFAM" id="SSF51294">
    <property type="entry name" value="Hedgehog/intein (Hint) domain"/>
    <property type="match status" value="1"/>
</dbReference>
<dbReference type="InterPro" id="IPR028992">
    <property type="entry name" value="Hedgehog/Intein_dom"/>
</dbReference>
<dbReference type="Proteomes" id="UP001243420">
    <property type="component" value="Chromosome"/>
</dbReference>
<organism evidence="2 3">
    <name type="scientific">Jannaschia ovalis</name>
    <dbReference type="NCBI Taxonomy" id="3038773"/>
    <lineage>
        <taxon>Bacteria</taxon>
        <taxon>Pseudomonadati</taxon>
        <taxon>Pseudomonadota</taxon>
        <taxon>Alphaproteobacteria</taxon>
        <taxon>Rhodobacterales</taxon>
        <taxon>Roseobacteraceae</taxon>
        <taxon>Jannaschia</taxon>
    </lineage>
</organism>
<sequence length="347" mass="37789">MMSACAGAQVISTVQARVDGSFPSTRTPFPKGARFRWFGEPLRLDGARAAMLLPEPLGQAELRGHLPAAIAKLGRSRGALPAAEARPIPDAQDDPDALILTDGAARWSARMIETATGETLLLFDAGLPPANATLRIAQSPVLRVPPPLRETICFVQGTQIETENGPRAIEDLDPGDRVLTRDDGLQPIEWMGMRRISGARLYAMPGLRPVRLRVGAVGSGQTRDILLSPGHQVLLSGAKPRALFGTDEVLVRARDLRDDRWVTEEHGLGEVIYIHLLFRRHQVIWANGLPCESFHPADADLDHLNPVDVEELHEIAPPGGYGPHARRCLSPAELAILRHEGAPRYLS</sequence>
<dbReference type="EMBL" id="CP122537">
    <property type="protein sequence ID" value="WGH79344.1"/>
    <property type="molecule type" value="Genomic_DNA"/>
</dbReference>
<dbReference type="Pfam" id="PF13403">
    <property type="entry name" value="Hint_2"/>
    <property type="match status" value="1"/>
</dbReference>
<dbReference type="InterPro" id="IPR036844">
    <property type="entry name" value="Hint_dom_sf"/>
</dbReference>
<keyword evidence="3" id="KW-1185">Reference proteome</keyword>
<dbReference type="RefSeq" id="WP_279966193.1">
    <property type="nucleotide sequence ID" value="NZ_CP122537.1"/>
</dbReference>
<feature type="domain" description="Hedgehog/Intein (Hint)" evidence="1">
    <location>
        <begin position="152"/>
        <end position="297"/>
    </location>
</feature>
<name>A0ABY8LDF1_9RHOB</name>
<dbReference type="Gene3D" id="2.170.16.10">
    <property type="entry name" value="Hedgehog/Intein (Hint) domain"/>
    <property type="match status" value="1"/>
</dbReference>
<evidence type="ECO:0000313" key="3">
    <source>
        <dbReference type="Proteomes" id="UP001243420"/>
    </source>
</evidence>
<accession>A0ABY8LDF1</accession>
<proteinExistence type="predicted"/>